<evidence type="ECO:0000256" key="1">
    <source>
        <dbReference type="SAM" id="SignalP"/>
    </source>
</evidence>
<evidence type="ECO:0000259" key="2">
    <source>
        <dbReference type="Pfam" id="PF03886"/>
    </source>
</evidence>
<accession>A0A853L0S0</accession>
<dbReference type="PROSITE" id="PS51257">
    <property type="entry name" value="PROKAR_LIPOPROTEIN"/>
    <property type="match status" value="1"/>
</dbReference>
<evidence type="ECO:0000313" key="3">
    <source>
        <dbReference type="EMBL" id="OAZ10600.1"/>
    </source>
</evidence>
<protein>
    <recommendedName>
        <fullName evidence="2">ABC-type transport auxiliary lipoprotein component domain-containing protein</fullName>
    </recommendedName>
</protein>
<organism evidence="3 4">
    <name type="scientific">Thalassospira tepidiphila MCCC 1A03514</name>
    <dbReference type="NCBI Taxonomy" id="1177930"/>
    <lineage>
        <taxon>Bacteria</taxon>
        <taxon>Pseudomonadati</taxon>
        <taxon>Pseudomonadota</taxon>
        <taxon>Alphaproteobacteria</taxon>
        <taxon>Rhodospirillales</taxon>
        <taxon>Thalassospiraceae</taxon>
        <taxon>Thalassospira</taxon>
    </lineage>
</organism>
<proteinExistence type="predicted"/>
<feature type="signal peptide" evidence="1">
    <location>
        <begin position="1"/>
        <end position="23"/>
    </location>
</feature>
<feature type="chain" id="PRO_5032949377" description="ABC-type transport auxiliary lipoprotein component domain-containing protein" evidence="1">
    <location>
        <begin position="24"/>
        <end position="198"/>
    </location>
</feature>
<gene>
    <name evidence="3" type="ORF">TH4_10300</name>
</gene>
<dbReference type="EMBL" id="JPVZ01000003">
    <property type="protein sequence ID" value="OAZ10600.1"/>
    <property type="molecule type" value="Genomic_DNA"/>
</dbReference>
<reference evidence="3 4" key="1">
    <citation type="submission" date="2014-07" db="EMBL/GenBank/DDBJ databases">
        <title>Draft genome sequence of Thalassospira tepidiphila 1-1B.</title>
        <authorList>
            <person name="Lai Q."/>
            <person name="Shao Z."/>
        </authorList>
    </citation>
    <scope>NUCLEOTIDE SEQUENCE [LARGE SCALE GENOMIC DNA]</scope>
    <source>
        <strain evidence="3 4">MCCC 1A03514</strain>
    </source>
</reference>
<dbReference type="SUPFAM" id="SSF159594">
    <property type="entry name" value="XCC0632-like"/>
    <property type="match status" value="1"/>
</dbReference>
<dbReference type="Pfam" id="PF03886">
    <property type="entry name" value="ABC_trans_aux"/>
    <property type="match status" value="1"/>
</dbReference>
<dbReference type="Proteomes" id="UP000094009">
    <property type="component" value="Unassembled WGS sequence"/>
</dbReference>
<feature type="domain" description="ABC-type transport auxiliary lipoprotein component" evidence="2">
    <location>
        <begin position="35"/>
        <end position="194"/>
    </location>
</feature>
<keyword evidence="1" id="KW-0732">Signal</keyword>
<name>A0A853L0S0_9PROT</name>
<dbReference type="AlphaFoldDB" id="A0A853L0S0"/>
<comment type="caution">
    <text evidence="3">The sequence shown here is derived from an EMBL/GenBank/DDBJ whole genome shotgun (WGS) entry which is preliminary data.</text>
</comment>
<evidence type="ECO:0000313" key="4">
    <source>
        <dbReference type="Proteomes" id="UP000094009"/>
    </source>
</evidence>
<sequence length="198" mass="21905">MMRQTVRKMISRWGVLLVAPLLAACASPSVPDQYYLLSPMVQPVSPAPGETTVIGVGPVTIPSYLDRSTIVTRSAANRPEVNSGYRWAEPLGENINRVLMDNLDRTGVAARLEVFPWNSRDMVEWQVVVDIDRFERQADGNVNLTARWKLVYFQSGEIVTAAKYDKVSTPVDQTLDNTVIAMSSLLADLTAEIAARIP</sequence>
<dbReference type="RefSeq" id="WP_083997047.1">
    <property type="nucleotide sequence ID" value="NZ_JPVZ01000003.1"/>
</dbReference>
<dbReference type="Gene3D" id="3.40.50.10610">
    <property type="entry name" value="ABC-type transport auxiliary lipoprotein component"/>
    <property type="match status" value="1"/>
</dbReference>
<dbReference type="InterPro" id="IPR005586">
    <property type="entry name" value="ABC_trans_aux"/>
</dbReference>